<reference evidence="2 3" key="1">
    <citation type="submission" date="2019-08" db="EMBL/GenBank/DDBJ databases">
        <title>Hyperibacter terrae gen. nov., sp. nov. and Hyperibacter viscosus sp. nov., two new members in the family Rhodospirillaceae isolated from the rhizosphere of Hypericum perforatum.</title>
        <authorList>
            <person name="Noviana Z."/>
        </authorList>
    </citation>
    <scope>NUCLEOTIDE SEQUENCE [LARGE SCALE GENOMIC DNA]</scope>
    <source>
        <strain evidence="2 3">R5913</strain>
    </source>
</reference>
<dbReference type="KEGG" id="htq:FRZ44_39030"/>
<protein>
    <submittedName>
        <fullName evidence="2">Uncharacterized protein</fullName>
    </submittedName>
</protein>
<evidence type="ECO:0000313" key="2">
    <source>
        <dbReference type="EMBL" id="QEX18596.1"/>
    </source>
</evidence>
<proteinExistence type="predicted"/>
<dbReference type="Proteomes" id="UP000326202">
    <property type="component" value="Chromosome"/>
</dbReference>
<gene>
    <name evidence="2" type="ORF">FRZ44_39030</name>
</gene>
<organism evidence="2 3">
    <name type="scientific">Hypericibacter terrae</name>
    <dbReference type="NCBI Taxonomy" id="2602015"/>
    <lineage>
        <taxon>Bacteria</taxon>
        <taxon>Pseudomonadati</taxon>
        <taxon>Pseudomonadota</taxon>
        <taxon>Alphaproteobacteria</taxon>
        <taxon>Rhodospirillales</taxon>
        <taxon>Dongiaceae</taxon>
        <taxon>Hypericibacter</taxon>
    </lineage>
</organism>
<dbReference type="EMBL" id="CP042906">
    <property type="protein sequence ID" value="QEX18596.1"/>
    <property type="molecule type" value="Genomic_DNA"/>
</dbReference>
<name>A0A5J6MUZ9_9PROT</name>
<keyword evidence="3" id="KW-1185">Reference proteome</keyword>
<dbReference type="AlphaFoldDB" id="A0A5J6MUZ9"/>
<dbReference type="RefSeq" id="WP_151178738.1">
    <property type="nucleotide sequence ID" value="NZ_CP042906.1"/>
</dbReference>
<feature type="region of interest" description="Disordered" evidence="1">
    <location>
        <begin position="96"/>
        <end position="120"/>
    </location>
</feature>
<evidence type="ECO:0000313" key="3">
    <source>
        <dbReference type="Proteomes" id="UP000326202"/>
    </source>
</evidence>
<evidence type="ECO:0000256" key="1">
    <source>
        <dbReference type="SAM" id="MobiDB-lite"/>
    </source>
</evidence>
<sequence length="120" mass="12540">MPRGFVARELSILAYANGFTLWHYRTNDKPELVLSGECGNPDYTGYFAPACDLLRRGDQIIVSFGGGPEPDLTTLIVTEAVPCGYVTVRPLGGRSAPEGNALPLAPTPDPAPAGPAAIAG</sequence>
<dbReference type="OrthoDB" id="7265155at2"/>
<accession>A0A5J6MUZ9</accession>